<keyword evidence="2" id="KW-1185">Reference proteome</keyword>
<accession>R8B207</accession>
<reference evidence="1 2" key="1">
    <citation type="journal article" date="2013" name="Genome Announc.">
        <title>Draft Genome Sequence of the Moderately Halophilic Bacterium Marinobacter lipolyticus Strain SM19.</title>
        <authorList>
            <person name="Papke R.T."/>
            <person name="de la Haba R.R."/>
            <person name="Infante-Dominguez C."/>
            <person name="Perez D."/>
            <person name="Sanchez-Porro C."/>
            <person name="Lapierre P."/>
            <person name="Ventosa A."/>
        </authorList>
    </citation>
    <scope>NUCLEOTIDE SEQUENCE [LARGE SCALE GENOMIC DNA]</scope>
    <source>
        <strain evidence="1 2">SM19</strain>
    </source>
</reference>
<protein>
    <submittedName>
        <fullName evidence="1">Uncharacterized protein</fullName>
    </submittedName>
</protein>
<dbReference type="PATRIC" id="fig|1318628.3.peg.1529"/>
<gene>
    <name evidence="1" type="ORF">MARLIPOL_07639</name>
</gene>
<dbReference type="EMBL" id="ASAD01000010">
    <property type="protein sequence ID" value="EON92607.1"/>
    <property type="molecule type" value="Genomic_DNA"/>
</dbReference>
<evidence type="ECO:0000313" key="1">
    <source>
        <dbReference type="EMBL" id="EON92607.1"/>
    </source>
</evidence>
<evidence type="ECO:0000313" key="2">
    <source>
        <dbReference type="Proteomes" id="UP000016540"/>
    </source>
</evidence>
<organism evidence="1 2">
    <name type="scientific">Marinobacter lipolyticus SM19</name>
    <dbReference type="NCBI Taxonomy" id="1318628"/>
    <lineage>
        <taxon>Bacteria</taxon>
        <taxon>Pseudomonadati</taxon>
        <taxon>Pseudomonadota</taxon>
        <taxon>Gammaproteobacteria</taxon>
        <taxon>Pseudomonadales</taxon>
        <taxon>Marinobacteraceae</taxon>
        <taxon>Marinobacter</taxon>
    </lineage>
</organism>
<dbReference type="HOGENOM" id="CLU_2538604_0_0_6"/>
<sequence length="83" mass="9301">MPIRMLKTKTPLPWAETVIPCIFLKKGSELRISDCEILRSNVRRPASNPFGSQTTAWAAAFFEDSHAVILLFQQNCGRQAGHT</sequence>
<name>R8B207_9GAMM</name>
<dbReference type="STRING" id="1318628.MARLIPOL_07639"/>
<comment type="caution">
    <text evidence="1">The sequence shown here is derived from an EMBL/GenBank/DDBJ whole genome shotgun (WGS) entry which is preliminary data.</text>
</comment>
<dbReference type="Proteomes" id="UP000016540">
    <property type="component" value="Unassembled WGS sequence"/>
</dbReference>
<proteinExistence type="predicted"/>
<dbReference type="AlphaFoldDB" id="R8B207"/>